<sequence length="346" mass="36937">MSIYRDRIGTFAKWGKKRGLALALVGAIVLLAATACGKADATKASAGGGGQAKPPSTLRIGYIGANKLNVPGGSEGWGFYKGLSQDELKKYGITDIQFIGFPNGPDLSEAIIGGRLDIGSLGDTPAILAKSTGAPTKVIHQNASGSNALILAKKGGPTTLADLKGKKVSVKKGSYMHRYLAGLLKKNNIKDVQLIHLLDDDADAALVRGEVDAIATTEIRALKMIPQGFPVLDEAAKNNPDLVGTGVTVVSESYLRKFPDIAKVWNELRVKALDDLKKQEEAYYAFLAENTGNPLDLVKKTSPVSQLPRETFTDAGIQMLEGTKSFLLEEKLADKNFSVSDWLIKP</sequence>
<evidence type="ECO:0000259" key="5">
    <source>
        <dbReference type="Pfam" id="PF09084"/>
    </source>
</evidence>
<dbReference type="Proteomes" id="UP000282311">
    <property type="component" value="Unassembled WGS sequence"/>
</dbReference>
<gene>
    <name evidence="6" type="ORF">D7M11_24935</name>
</gene>
<evidence type="ECO:0000313" key="7">
    <source>
        <dbReference type="Proteomes" id="UP000282311"/>
    </source>
</evidence>
<dbReference type="InterPro" id="IPR015168">
    <property type="entry name" value="SsuA/THI5"/>
</dbReference>
<dbReference type="Gene3D" id="3.40.190.10">
    <property type="entry name" value="Periplasmic binding protein-like II"/>
    <property type="match status" value="2"/>
</dbReference>
<dbReference type="PANTHER" id="PTHR30024:SF47">
    <property type="entry name" value="TAURINE-BINDING PERIPLASMIC PROTEIN"/>
    <property type="match status" value="1"/>
</dbReference>
<keyword evidence="7" id="KW-1185">Reference proteome</keyword>
<dbReference type="Pfam" id="PF09084">
    <property type="entry name" value="NMT1"/>
    <property type="match status" value="1"/>
</dbReference>
<feature type="chain" id="PRO_5039276399" evidence="4">
    <location>
        <begin position="36"/>
        <end position="346"/>
    </location>
</feature>
<dbReference type="EMBL" id="RBAH01000021">
    <property type="protein sequence ID" value="RKN76046.1"/>
    <property type="molecule type" value="Genomic_DNA"/>
</dbReference>
<comment type="subcellular location">
    <subcellularLocation>
        <location evidence="1">Periplasm</location>
    </subcellularLocation>
</comment>
<dbReference type="RefSeq" id="WP_120749978.1">
    <property type="nucleotide sequence ID" value="NZ_RBAH01000021.1"/>
</dbReference>
<dbReference type="PANTHER" id="PTHR30024">
    <property type="entry name" value="ALIPHATIC SULFONATES-BINDING PROTEIN-RELATED"/>
    <property type="match status" value="1"/>
</dbReference>
<dbReference type="AlphaFoldDB" id="A0A3B0BX92"/>
<feature type="signal peptide" evidence="4">
    <location>
        <begin position="1"/>
        <end position="35"/>
    </location>
</feature>
<proteinExistence type="inferred from homology"/>
<dbReference type="OrthoDB" id="286202at2"/>
<dbReference type="SUPFAM" id="SSF53850">
    <property type="entry name" value="Periplasmic binding protein-like II"/>
    <property type="match status" value="1"/>
</dbReference>
<evidence type="ECO:0000256" key="4">
    <source>
        <dbReference type="SAM" id="SignalP"/>
    </source>
</evidence>
<dbReference type="GO" id="GO:0042597">
    <property type="term" value="C:periplasmic space"/>
    <property type="evidence" value="ECO:0007669"/>
    <property type="project" value="UniProtKB-SubCell"/>
</dbReference>
<evidence type="ECO:0000256" key="2">
    <source>
        <dbReference type="ARBA" id="ARBA00010742"/>
    </source>
</evidence>
<evidence type="ECO:0000256" key="1">
    <source>
        <dbReference type="ARBA" id="ARBA00004418"/>
    </source>
</evidence>
<reference evidence="6 7" key="1">
    <citation type="journal article" date="2007" name="Int. J. Syst. Evol. Microbiol.">
        <title>Paenibacillus ginsengarvi sp. nov., isolated from soil from ginseng cultivation.</title>
        <authorList>
            <person name="Yoon M.H."/>
            <person name="Ten L.N."/>
            <person name="Im W.T."/>
        </authorList>
    </citation>
    <scope>NUCLEOTIDE SEQUENCE [LARGE SCALE GENOMIC DNA]</scope>
    <source>
        <strain evidence="6 7">KCTC 13059</strain>
    </source>
</reference>
<protein>
    <submittedName>
        <fullName evidence="6">Nitrate ABC transporter substrate-binding protein</fullName>
    </submittedName>
</protein>
<name>A0A3B0BX92_9BACL</name>
<evidence type="ECO:0000313" key="6">
    <source>
        <dbReference type="EMBL" id="RKN76046.1"/>
    </source>
</evidence>
<keyword evidence="3 4" id="KW-0732">Signal</keyword>
<organism evidence="6 7">
    <name type="scientific">Paenibacillus ginsengarvi</name>
    <dbReference type="NCBI Taxonomy" id="400777"/>
    <lineage>
        <taxon>Bacteria</taxon>
        <taxon>Bacillati</taxon>
        <taxon>Bacillota</taxon>
        <taxon>Bacilli</taxon>
        <taxon>Bacillales</taxon>
        <taxon>Paenibacillaceae</taxon>
        <taxon>Paenibacillus</taxon>
    </lineage>
</organism>
<feature type="domain" description="SsuA/THI5-like" evidence="5">
    <location>
        <begin position="102"/>
        <end position="260"/>
    </location>
</feature>
<comment type="caution">
    <text evidence="6">The sequence shown here is derived from an EMBL/GenBank/DDBJ whole genome shotgun (WGS) entry which is preliminary data.</text>
</comment>
<evidence type="ECO:0000256" key="3">
    <source>
        <dbReference type="ARBA" id="ARBA00022729"/>
    </source>
</evidence>
<accession>A0A3B0BX92</accession>
<comment type="similarity">
    <text evidence="2">Belongs to the bacterial solute-binding protein SsuA/TauA family.</text>
</comment>